<evidence type="ECO:0000256" key="3">
    <source>
        <dbReference type="ARBA" id="ARBA00004673"/>
    </source>
</evidence>
<dbReference type="GO" id="GO:0046872">
    <property type="term" value="F:metal ion binding"/>
    <property type="evidence" value="ECO:0007669"/>
    <property type="project" value="UniProtKB-KW"/>
</dbReference>
<dbReference type="InterPro" id="IPR009056">
    <property type="entry name" value="Cyt_c-like_dom"/>
</dbReference>
<evidence type="ECO:0000256" key="8">
    <source>
        <dbReference type="ARBA" id="ARBA00022660"/>
    </source>
</evidence>
<evidence type="ECO:0000256" key="15">
    <source>
        <dbReference type="ARBA" id="ARBA00023008"/>
    </source>
</evidence>
<keyword evidence="6" id="KW-1003">Cell membrane</keyword>
<dbReference type="PANTHER" id="PTHR10422:SF29">
    <property type="entry name" value="CYTOCHROME C OXIDASE SUBUNIT 1 HOMOLOG, BACTEROID"/>
    <property type="match status" value="1"/>
</dbReference>
<keyword evidence="10 18" id="KW-0479">Metal-binding</keyword>
<dbReference type="CDD" id="cd01661">
    <property type="entry name" value="cbb3_Oxidase_I"/>
    <property type="match status" value="1"/>
</dbReference>
<dbReference type="PROSITE" id="PS50855">
    <property type="entry name" value="COX1"/>
    <property type="match status" value="1"/>
</dbReference>
<dbReference type="PROSITE" id="PS51007">
    <property type="entry name" value="CYTC"/>
    <property type="match status" value="1"/>
</dbReference>
<evidence type="ECO:0000256" key="16">
    <source>
        <dbReference type="ARBA" id="ARBA00023136"/>
    </source>
</evidence>
<feature type="transmembrane region" description="Helical" evidence="20">
    <location>
        <begin position="276"/>
        <end position="296"/>
    </location>
</feature>
<evidence type="ECO:0000256" key="10">
    <source>
        <dbReference type="ARBA" id="ARBA00022723"/>
    </source>
</evidence>
<sequence length="717" mass="82130">MNDVKMERFKYDDELTKLFIFATVIWGFVALLLGVTVAFQLASWKVNMGLEWSTFGRLRPLHTNAAIFAFVGNAMFAGIYYSTQRLTKSRLFSDVLGRIHFWGWQLIIVAAAISLPLGFTTGKEYAELEWPIDIAIAVIWVVFAINFFGTLVKRREKHLYVALWFYIATIVTVTVLHVVNSIAFPVDFMKSYPVYAGIQDALVQWWYGHNAVAFFLTTPFLGIMYYFIPKAANRPVYSYRLSIIHFWSLVFLYIWAGPHHLLYTSVPDWVQTTAMVFSVMLWMPSWGGMINGLLTLRGAWDKVRTDPVLKFMATSVTFYGMATFEGPLLAIKSINGMAHYTDWIVGHVHSGTIGWNYMIISGMLYYLVPKMWNTTLYSVKMANAQFWLATIGLLLYMMSMWTAGITQALMWRAIDETGKLVYPNFIETVVRIVPMYWVRAFGGVLILAGFILMMYNLWLTIKKSKGLEEQEYMAPAMEKVTSEVNQTAHRKLEGLPTLFTVLTTIAILVGGIIEITPSLISDTFVERDSEIKPYSPLEIAGRDIFIKEGCYVCHSQQIRPMPDEALRYGPPSTAAESVYDRPFQWGSRRIGPDLARVGGKYNDMWHFRHMYDPREVTPKSIMPEYTWLFKKKFEIKTLPKKIKVMTALGVPYTDHQIKNTVLLAQKQAFEITKGLNVDGVDMKMQNKEIIALIAYLQRLGVDGARSRELKKQVRSEQ</sequence>
<feature type="transmembrane region" description="Helical" evidence="20">
    <location>
        <begin position="206"/>
        <end position="227"/>
    </location>
</feature>
<feature type="binding site" evidence="18">
    <location>
        <position position="259"/>
    </location>
    <ligand>
        <name>Cu cation</name>
        <dbReference type="ChEBI" id="CHEBI:23378"/>
        <label>B</label>
    </ligand>
</feature>
<dbReference type="Pfam" id="PF00115">
    <property type="entry name" value="COX1"/>
    <property type="match status" value="1"/>
</dbReference>
<dbReference type="GO" id="GO:0004129">
    <property type="term" value="F:cytochrome-c oxidase activity"/>
    <property type="evidence" value="ECO:0007669"/>
    <property type="project" value="UniProtKB-EC"/>
</dbReference>
<feature type="transmembrane region" description="Helical" evidence="20">
    <location>
        <begin position="131"/>
        <end position="151"/>
    </location>
</feature>
<dbReference type="InterPro" id="IPR023615">
    <property type="entry name" value="Cyt_c_Oxase_su1_BS"/>
</dbReference>
<feature type="transmembrane region" description="Helical" evidence="20">
    <location>
        <begin position="343"/>
        <end position="366"/>
    </location>
</feature>
<keyword evidence="9 19" id="KW-0812">Transmembrane</keyword>
<dbReference type="InterPro" id="IPR036927">
    <property type="entry name" value="Cyt_c_oxase-like_su1_sf"/>
</dbReference>
<keyword evidence="8 19" id="KW-0679">Respiratory chain</keyword>
<evidence type="ECO:0000256" key="9">
    <source>
        <dbReference type="ARBA" id="ARBA00022692"/>
    </source>
</evidence>
<dbReference type="NCBIfam" id="NF011055">
    <property type="entry name" value="PRK14487.1"/>
    <property type="match status" value="1"/>
</dbReference>
<dbReference type="GO" id="GO:0005886">
    <property type="term" value="C:plasma membrane"/>
    <property type="evidence" value="ECO:0007669"/>
    <property type="project" value="UniProtKB-SubCell"/>
</dbReference>
<feature type="transmembrane region" description="Helical" evidence="20">
    <location>
        <begin position="495"/>
        <end position="513"/>
    </location>
</feature>
<dbReference type="InterPro" id="IPR036909">
    <property type="entry name" value="Cyt_c-like_dom_sf"/>
</dbReference>
<evidence type="ECO:0000256" key="6">
    <source>
        <dbReference type="ARBA" id="ARBA00022475"/>
    </source>
</evidence>
<keyword evidence="12 19" id="KW-0249">Electron transport</keyword>
<dbReference type="UniPathway" id="UPA00705"/>
<comment type="caution">
    <text evidence="23">The sequence shown here is derived from an EMBL/GenBank/DDBJ whole genome shotgun (WGS) entry which is preliminary data.</text>
</comment>
<comment type="cofactor">
    <cofactor evidence="1">
        <name>heme b</name>
        <dbReference type="ChEBI" id="CHEBI:60344"/>
    </cofactor>
</comment>
<feature type="binding site" evidence="18">
    <location>
        <position position="260"/>
    </location>
    <ligand>
        <name>Cu cation</name>
        <dbReference type="ChEBI" id="CHEBI:23378"/>
        <label>B</label>
    </ligand>
</feature>
<evidence type="ECO:0000259" key="22">
    <source>
        <dbReference type="PROSITE" id="PS51007"/>
    </source>
</evidence>
<keyword evidence="13 20" id="KW-1133">Transmembrane helix</keyword>
<comment type="cofactor">
    <cofactor evidence="18">
        <name>Cu(2+)</name>
        <dbReference type="ChEBI" id="CHEBI:29036"/>
    </cofactor>
    <text evidence="18">Binds 1 copper ion per subunit, denoted as copper B.</text>
</comment>
<feature type="binding site" description="axial binding residue" evidence="18">
    <location>
        <position position="349"/>
    </location>
    <ligand>
        <name>heme b</name>
        <dbReference type="ChEBI" id="CHEBI:60344"/>
        <label>1; low-spin</label>
    </ligand>
    <ligandPart>
        <name>Fe</name>
        <dbReference type="ChEBI" id="CHEBI:18248"/>
    </ligandPart>
</feature>
<evidence type="ECO:0000256" key="14">
    <source>
        <dbReference type="ARBA" id="ARBA00023004"/>
    </source>
</evidence>
<keyword evidence="11" id="KW-1278">Translocase</keyword>
<dbReference type="PROSITE" id="PS00077">
    <property type="entry name" value="COX1_CUB"/>
    <property type="match status" value="1"/>
</dbReference>
<evidence type="ECO:0000259" key="21">
    <source>
        <dbReference type="PROSITE" id="PS50855"/>
    </source>
</evidence>
<dbReference type="NCBIfam" id="TIGR00780">
    <property type="entry name" value="ccoN"/>
    <property type="match status" value="1"/>
</dbReference>
<comment type="pathway">
    <text evidence="3">Energy metabolism; oxidative phosphorylation.</text>
</comment>
<feature type="transmembrane region" description="Helical" evidence="20">
    <location>
        <begin position="434"/>
        <end position="455"/>
    </location>
</feature>
<organism evidence="23 24">
    <name type="scientific">Halobacteriovorax marinus</name>
    <dbReference type="NCBI Taxonomy" id="97084"/>
    <lineage>
        <taxon>Bacteria</taxon>
        <taxon>Pseudomonadati</taxon>
        <taxon>Bdellovibrionota</taxon>
        <taxon>Bacteriovoracia</taxon>
        <taxon>Bacteriovoracales</taxon>
        <taxon>Halobacteriovoraceae</taxon>
        <taxon>Halobacteriovorax</taxon>
    </lineage>
</organism>
<dbReference type="InterPro" id="IPR000883">
    <property type="entry name" value="Cyt_C_Oxase_1"/>
</dbReference>
<dbReference type="GO" id="GO:0006119">
    <property type="term" value="P:oxidative phosphorylation"/>
    <property type="evidence" value="ECO:0007669"/>
    <property type="project" value="UniProtKB-UniPathway"/>
</dbReference>
<feature type="transmembrane region" description="Helical" evidence="20">
    <location>
        <begin position="239"/>
        <end position="256"/>
    </location>
</feature>
<dbReference type="SUPFAM" id="SSF46626">
    <property type="entry name" value="Cytochrome c"/>
    <property type="match status" value="1"/>
</dbReference>
<dbReference type="Pfam" id="PF02433">
    <property type="entry name" value="FixO"/>
    <property type="match status" value="1"/>
</dbReference>
<evidence type="ECO:0000256" key="7">
    <source>
        <dbReference type="ARBA" id="ARBA00022617"/>
    </source>
</evidence>
<evidence type="ECO:0000256" key="11">
    <source>
        <dbReference type="ARBA" id="ARBA00022967"/>
    </source>
</evidence>
<reference evidence="24" key="1">
    <citation type="journal article" date="2017" name="Proc. Natl. Acad. Sci. U.S.A.">
        <title>Simulation of Deepwater Horizon oil plume reveals substrate specialization within a complex community of hydrocarbon-degraders.</title>
        <authorList>
            <person name="Hu P."/>
            <person name="Dubinsky E.A."/>
            <person name="Probst A.J."/>
            <person name="Wang J."/>
            <person name="Sieber C.M.K."/>
            <person name="Tom L.M."/>
            <person name="Gardinali P."/>
            <person name="Banfield J.F."/>
            <person name="Atlas R.M."/>
            <person name="Andersen G.L."/>
        </authorList>
    </citation>
    <scope>NUCLEOTIDE SEQUENCE [LARGE SCALE GENOMIC DNA]</scope>
</reference>
<dbReference type="GO" id="GO:0022904">
    <property type="term" value="P:respiratory electron transport chain"/>
    <property type="evidence" value="ECO:0007669"/>
    <property type="project" value="TreeGrafter"/>
</dbReference>
<protein>
    <recommendedName>
        <fullName evidence="4">cytochrome-c oxidase</fullName>
        <ecNumber evidence="4">7.1.1.9</ecNumber>
    </recommendedName>
</protein>
<evidence type="ECO:0000313" key="24">
    <source>
        <dbReference type="Proteomes" id="UP000196531"/>
    </source>
</evidence>
<keyword evidence="14 18" id="KW-0408">Iron</keyword>
<dbReference type="InterPro" id="IPR004677">
    <property type="entry name" value="Cyt_c_oxidase_cbb3_su1"/>
</dbReference>
<evidence type="ECO:0000256" key="19">
    <source>
        <dbReference type="RuleBase" id="RU000370"/>
    </source>
</evidence>
<evidence type="ECO:0000256" key="20">
    <source>
        <dbReference type="SAM" id="Phobius"/>
    </source>
</evidence>
<comment type="similarity">
    <text evidence="19">Belongs to the heme-copper respiratory oxidase family.</text>
</comment>
<evidence type="ECO:0000256" key="4">
    <source>
        <dbReference type="ARBA" id="ARBA00012949"/>
    </source>
</evidence>
<feature type="transmembrane region" description="Helical" evidence="20">
    <location>
        <begin position="61"/>
        <end position="81"/>
    </location>
</feature>
<evidence type="ECO:0000256" key="12">
    <source>
        <dbReference type="ARBA" id="ARBA00022982"/>
    </source>
</evidence>
<dbReference type="EMBL" id="MAAO01000006">
    <property type="protein sequence ID" value="OUR97135.1"/>
    <property type="molecule type" value="Genomic_DNA"/>
</dbReference>
<feature type="binding site" evidence="18">
    <location>
        <position position="209"/>
    </location>
    <ligand>
        <name>Cu cation</name>
        <dbReference type="ChEBI" id="CHEBI:23378"/>
        <label>B</label>
    </ligand>
</feature>
<dbReference type="GO" id="GO:0015990">
    <property type="term" value="P:electron transport coupled proton transport"/>
    <property type="evidence" value="ECO:0007669"/>
    <property type="project" value="TreeGrafter"/>
</dbReference>
<dbReference type="NCBIfam" id="TIGR00781">
    <property type="entry name" value="ccoO"/>
    <property type="match status" value="1"/>
</dbReference>
<name>A0A1Y5F8P9_9BACT</name>
<dbReference type="AlphaFoldDB" id="A0A1Y5F8P9"/>
<feature type="transmembrane region" description="Helical" evidence="20">
    <location>
        <begin position="163"/>
        <end position="186"/>
    </location>
</feature>
<feature type="transmembrane region" description="Helical" evidence="20">
    <location>
        <begin position="308"/>
        <end position="331"/>
    </location>
</feature>
<dbReference type="NCBIfam" id="NF011053">
    <property type="entry name" value="PRK14485.1"/>
    <property type="match status" value="1"/>
</dbReference>
<feature type="transmembrane region" description="Helical" evidence="20">
    <location>
        <begin position="18"/>
        <end position="41"/>
    </location>
</feature>
<evidence type="ECO:0000256" key="18">
    <source>
        <dbReference type="PIRSR" id="PIRSR604677-50"/>
    </source>
</evidence>
<keyword evidence="15" id="KW-0186">Copper</keyword>
<evidence type="ECO:0000256" key="2">
    <source>
        <dbReference type="ARBA" id="ARBA00004651"/>
    </source>
</evidence>
<evidence type="ECO:0000256" key="1">
    <source>
        <dbReference type="ARBA" id="ARBA00001970"/>
    </source>
</evidence>
<feature type="transmembrane region" description="Helical" evidence="20">
    <location>
        <begin position="101"/>
        <end position="119"/>
    </location>
</feature>
<dbReference type="Proteomes" id="UP000196531">
    <property type="component" value="Unassembled WGS sequence"/>
</dbReference>
<dbReference type="GO" id="GO:0020037">
    <property type="term" value="F:heme binding"/>
    <property type="evidence" value="ECO:0007669"/>
    <property type="project" value="InterPro"/>
</dbReference>
<dbReference type="PANTHER" id="PTHR10422">
    <property type="entry name" value="CYTOCHROME C OXIDASE SUBUNIT 1"/>
    <property type="match status" value="1"/>
</dbReference>
<feature type="transmembrane region" description="Helical" evidence="20">
    <location>
        <begin position="386"/>
        <end position="414"/>
    </location>
</feature>
<dbReference type="Gene3D" id="1.20.210.10">
    <property type="entry name" value="Cytochrome c oxidase-like, subunit I domain"/>
    <property type="match status" value="1"/>
</dbReference>
<comment type="catalytic activity">
    <reaction evidence="17">
        <text>4 Fe(II)-[cytochrome c] + O2 + 8 H(+)(in) = 4 Fe(III)-[cytochrome c] + 2 H2O + 4 H(+)(out)</text>
        <dbReference type="Rhea" id="RHEA:11436"/>
        <dbReference type="Rhea" id="RHEA-COMP:10350"/>
        <dbReference type="Rhea" id="RHEA-COMP:14399"/>
        <dbReference type="ChEBI" id="CHEBI:15377"/>
        <dbReference type="ChEBI" id="CHEBI:15378"/>
        <dbReference type="ChEBI" id="CHEBI:15379"/>
        <dbReference type="ChEBI" id="CHEBI:29033"/>
        <dbReference type="ChEBI" id="CHEBI:29034"/>
        <dbReference type="EC" id="7.1.1.9"/>
    </reaction>
</comment>
<evidence type="ECO:0000256" key="17">
    <source>
        <dbReference type="ARBA" id="ARBA00047816"/>
    </source>
</evidence>
<comment type="subcellular location">
    <subcellularLocation>
        <location evidence="2">Cell membrane</location>
        <topology evidence="2">Multi-pass membrane protein</topology>
    </subcellularLocation>
</comment>
<dbReference type="SUPFAM" id="SSF81442">
    <property type="entry name" value="Cytochrome c oxidase subunit I-like"/>
    <property type="match status" value="1"/>
</dbReference>
<accession>A0A1Y5F8P9</accession>
<feature type="domain" description="Cytochrome oxidase subunit I profile" evidence="21">
    <location>
        <begin position="18"/>
        <end position="499"/>
    </location>
</feature>
<gene>
    <name evidence="23" type="ORF">A9Q84_12475</name>
</gene>
<dbReference type="EC" id="7.1.1.9" evidence="4"/>
<dbReference type="InterPro" id="IPR023616">
    <property type="entry name" value="Cyt_c_oxase-like_su1_dom"/>
</dbReference>
<keyword evidence="7 18" id="KW-0349">Heme</keyword>
<evidence type="ECO:0000256" key="5">
    <source>
        <dbReference type="ARBA" id="ARBA00022448"/>
    </source>
</evidence>
<feature type="binding site" description="axial binding residue" evidence="18">
    <location>
        <position position="347"/>
    </location>
    <ligand>
        <name>heme b</name>
        <dbReference type="ChEBI" id="CHEBI:60344"/>
        <label>2; high-spin</label>
    </ligand>
    <ligandPart>
        <name>Fe</name>
        <dbReference type="ChEBI" id="CHEBI:18248"/>
    </ligandPart>
</feature>
<keyword evidence="5 19" id="KW-0813">Transport</keyword>
<proteinExistence type="inferred from homology"/>
<comment type="cofactor">
    <cofactor evidence="18">
        <name>heme</name>
        <dbReference type="ChEBI" id="CHEBI:30413"/>
    </cofactor>
    <text evidence="18">Binds 2 heme groups per subunit, denoted as high- and low-spin.</text>
</comment>
<dbReference type="Gene3D" id="1.10.760.10">
    <property type="entry name" value="Cytochrome c-like domain"/>
    <property type="match status" value="1"/>
</dbReference>
<evidence type="ECO:0000256" key="13">
    <source>
        <dbReference type="ARBA" id="ARBA00022989"/>
    </source>
</evidence>
<dbReference type="InterPro" id="IPR003468">
    <property type="entry name" value="Cyt_c_oxidase_monohaem-su/FixO"/>
</dbReference>
<keyword evidence="16 20" id="KW-0472">Membrane</keyword>
<feature type="domain" description="Cytochrome c" evidence="22">
    <location>
        <begin position="536"/>
        <end position="700"/>
    </location>
</feature>
<evidence type="ECO:0000313" key="23">
    <source>
        <dbReference type="EMBL" id="OUR97135.1"/>
    </source>
</evidence>
<feature type="binding site" description="axial binding residue" evidence="18">
    <location>
        <position position="62"/>
    </location>
    <ligand>
        <name>heme b</name>
        <dbReference type="ChEBI" id="CHEBI:60344"/>
        <label>1; low-spin</label>
    </ligand>
    <ligandPart>
        <name>Fe</name>
        <dbReference type="ChEBI" id="CHEBI:18248"/>
    </ligandPart>
</feature>